<dbReference type="PRINTS" id="PR00133">
    <property type="entry name" value="GLHYDRLASE3"/>
</dbReference>
<evidence type="ECO:0000256" key="2">
    <source>
        <dbReference type="ARBA" id="ARBA00022801"/>
    </source>
</evidence>
<protein>
    <recommendedName>
        <fullName evidence="5">Fibronectin type III-like domain-containing protein</fullName>
    </recommendedName>
</protein>
<dbReference type="InterPro" id="IPR001764">
    <property type="entry name" value="Glyco_hydro_3_N"/>
</dbReference>
<dbReference type="SUPFAM" id="SSF51445">
    <property type="entry name" value="(Trans)glycosidases"/>
    <property type="match status" value="1"/>
</dbReference>
<dbReference type="Gene3D" id="2.60.40.10">
    <property type="entry name" value="Immunoglobulins"/>
    <property type="match status" value="1"/>
</dbReference>
<gene>
    <name evidence="6" type="ORF">GT576_10475</name>
</gene>
<evidence type="ECO:0000256" key="3">
    <source>
        <dbReference type="ARBA" id="ARBA00023277"/>
    </source>
</evidence>
<name>A0A6N9JW40_9FIRM</name>
<dbReference type="SUPFAM" id="SSF52279">
    <property type="entry name" value="Beta-D-glucan exohydrolase, C-terminal domain"/>
    <property type="match status" value="1"/>
</dbReference>
<evidence type="ECO:0000313" key="7">
    <source>
        <dbReference type="Proteomes" id="UP000449249"/>
    </source>
</evidence>
<evidence type="ECO:0000313" key="6">
    <source>
        <dbReference type="EMBL" id="MZK10756.1"/>
    </source>
</evidence>
<dbReference type="GO" id="GO:0004553">
    <property type="term" value="F:hydrolase activity, hydrolyzing O-glycosyl compounds"/>
    <property type="evidence" value="ECO:0007669"/>
    <property type="project" value="InterPro"/>
</dbReference>
<dbReference type="Proteomes" id="UP000449249">
    <property type="component" value="Unassembled WGS sequence"/>
</dbReference>
<dbReference type="AlphaFoldDB" id="A0A6N9JW40"/>
<comment type="caution">
    <text evidence="6">The sequence shown here is derived from an EMBL/GenBank/DDBJ whole genome shotgun (WGS) entry which is preliminary data.</text>
</comment>
<dbReference type="GO" id="GO:0005975">
    <property type="term" value="P:carbohydrate metabolic process"/>
    <property type="evidence" value="ECO:0007669"/>
    <property type="project" value="InterPro"/>
</dbReference>
<dbReference type="EMBL" id="WWSH01000007">
    <property type="protein sequence ID" value="MZK10756.1"/>
    <property type="molecule type" value="Genomic_DNA"/>
</dbReference>
<dbReference type="PANTHER" id="PTHR42715:SF10">
    <property type="entry name" value="BETA-GLUCOSIDASE"/>
    <property type="match status" value="1"/>
</dbReference>
<dbReference type="InterPro" id="IPR036962">
    <property type="entry name" value="Glyco_hydro_3_N_sf"/>
</dbReference>
<sequence>MWQEHCVHICHHPENRKDGIITMRTRSIHKAALTDAVTPLEEAGKKLAYEAAVEGIVLLENDGCLPVNPKINHGKLALYGAGAKMTIKGGTGSGEVNERHVVSILEGMEHAGFKITTMDWIDDYDQSFQEGERAYAEEFRKKLSPKNLSDFMNLMSSPYRYPYGRAVLQEDVEKSETDTCIYVISRQAGEGADRKLNENEYGLAEIERVNLTFCAEQYEHMIVVINVGGQFDLNFLHEIPNINAVIFMGQLGTMGGQAVADIVCGKHTPSGKLTDTWAKHYRDYPAADDYSYLNGNLDEEYYREGIYVGYRYFDTFHVAPRYPFGYGLSYTEFEMHLAGMRLEKSTVEISVDVKNKGEAYSGKEVVQIYVSCPDSELKKEAQRLTSFAKTKDLKPGEEERVVLQFDLRNLTSYREKDAATVLEPGEYVVRIGNSSRNTRVCGILKLETEIITEKHSHICKAPIKVTEIERQEEKEVLHATCDCRQNWGRTCDVVIDDVEKIQSFLIEPEIIGKVDHKYGPMEIYSSEETDRIMESLTLRDMAELVVGGGLSGQRFFEAPGAAGVTTGNLTAKGIPNVVMADGPAGLRLHKISSVSITGKVKGVEPNISFMKYLPEPVKKVMLGNPDSKNLLYQFTTAFPVGISLASSWNLELAGEVGNAVGKEMEAYGVTYWLAPGMNIHRNPLCGRNFEYFSEDPLLTGKFAAAITKGVQKNRGCYVTLKHFCCNNQEDNRNKTNANVNERALREIYLKGFEIAVKESHPGAVMSSYNKVNGKYVNNSYRLLTQVLRNEWGFDGLVMTDWFATGRKYGDPAHAIASGNDLIMPGSSGTVDDIVKAVSKGIILEEDVKRSAANVLKGITSSRIYQGFLRKQRENGI</sequence>
<dbReference type="Pfam" id="PF01915">
    <property type="entry name" value="Glyco_hydro_3_C"/>
    <property type="match status" value="1"/>
</dbReference>
<dbReference type="InterPro" id="IPR050288">
    <property type="entry name" value="Cellulose_deg_GH3"/>
</dbReference>
<accession>A0A6N9JW40</accession>
<evidence type="ECO:0000256" key="1">
    <source>
        <dbReference type="ARBA" id="ARBA00005336"/>
    </source>
</evidence>
<keyword evidence="2 4" id="KW-0378">Hydrolase</keyword>
<dbReference type="InterPro" id="IPR036881">
    <property type="entry name" value="Glyco_hydro_3_C_sf"/>
</dbReference>
<dbReference type="InterPro" id="IPR017853">
    <property type="entry name" value="GH"/>
</dbReference>
<dbReference type="PROSITE" id="PS00775">
    <property type="entry name" value="GLYCOSYL_HYDROL_F3"/>
    <property type="match status" value="1"/>
</dbReference>
<dbReference type="InterPro" id="IPR013783">
    <property type="entry name" value="Ig-like_fold"/>
</dbReference>
<dbReference type="PANTHER" id="PTHR42715">
    <property type="entry name" value="BETA-GLUCOSIDASE"/>
    <property type="match status" value="1"/>
</dbReference>
<evidence type="ECO:0000256" key="4">
    <source>
        <dbReference type="RuleBase" id="RU361161"/>
    </source>
</evidence>
<organism evidence="6 7">
    <name type="scientific">Dorea longicatena</name>
    <dbReference type="NCBI Taxonomy" id="88431"/>
    <lineage>
        <taxon>Bacteria</taxon>
        <taxon>Bacillati</taxon>
        <taxon>Bacillota</taxon>
        <taxon>Clostridia</taxon>
        <taxon>Lachnospirales</taxon>
        <taxon>Lachnospiraceae</taxon>
        <taxon>Dorea</taxon>
    </lineage>
</organism>
<dbReference type="SMART" id="SM01217">
    <property type="entry name" value="Fn3_like"/>
    <property type="match status" value="1"/>
</dbReference>
<proteinExistence type="inferred from homology"/>
<dbReference type="Pfam" id="PF00933">
    <property type="entry name" value="Glyco_hydro_3"/>
    <property type="match status" value="1"/>
</dbReference>
<dbReference type="Gene3D" id="3.40.50.1700">
    <property type="entry name" value="Glycoside hydrolase family 3 C-terminal domain"/>
    <property type="match status" value="1"/>
</dbReference>
<keyword evidence="4" id="KW-0326">Glycosidase</keyword>
<dbReference type="InterPro" id="IPR019800">
    <property type="entry name" value="Glyco_hydro_3_AS"/>
</dbReference>
<dbReference type="Pfam" id="PF14310">
    <property type="entry name" value="Fn3-like"/>
    <property type="match status" value="1"/>
</dbReference>
<dbReference type="InterPro" id="IPR026891">
    <property type="entry name" value="Fn3-like"/>
</dbReference>
<reference evidence="6 7" key="1">
    <citation type="journal article" date="2019" name="Nat. Med.">
        <title>A library of human gut bacterial isolates paired with longitudinal multiomics data enables mechanistic microbiome research.</title>
        <authorList>
            <person name="Poyet M."/>
            <person name="Groussin M."/>
            <person name="Gibbons S.M."/>
            <person name="Avila-Pacheco J."/>
            <person name="Jiang X."/>
            <person name="Kearney S.M."/>
            <person name="Perrotta A.R."/>
            <person name="Berdy B."/>
            <person name="Zhao S."/>
            <person name="Lieberman T.D."/>
            <person name="Swanson P.K."/>
            <person name="Smith M."/>
            <person name="Roesemann S."/>
            <person name="Alexander J.E."/>
            <person name="Rich S.A."/>
            <person name="Livny J."/>
            <person name="Vlamakis H."/>
            <person name="Clish C."/>
            <person name="Bullock K."/>
            <person name="Deik A."/>
            <person name="Scott J."/>
            <person name="Pierce K.A."/>
            <person name="Xavier R.J."/>
            <person name="Alm E.J."/>
        </authorList>
    </citation>
    <scope>NUCLEOTIDE SEQUENCE [LARGE SCALE GENOMIC DNA]</scope>
    <source>
        <strain evidence="6 7">BIOML-A1</strain>
    </source>
</reference>
<keyword evidence="3" id="KW-0119">Carbohydrate metabolism</keyword>
<evidence type="ECO:0000259" key="5">
    <source>
        <dbReference type="SMART" id="SM01217"/>
    </source>
</evidence>
<dbReference type="InterPro" id="IPR002772">
    <property type="entry name" value="Glyco_hydro_3_C"/>
</dbReference>
<dbReference type="Gene3D" id="3.20.20.300">
    <property type="entry name" value="Glycoside hydrolase, family 3, N-terminal domain"/>
    <property type="match status" value="1"/>
</dbReference>
<feature type="domain" description="Fibronectin type III-like" evidence="5">
    <location>
        <begin position="364"/>
        <end position="435"/>
    </location>
</feature>
<comment type="similarity">
    <text evidence="1 4">Belongs to the glycosyl hydrolase 3 family.</text>
</comment>